<dbReference type="Proteomes" id="UP000578531">
    <property type="component" value="Unassembled WGS sequence"/>
</dbReference>
<dbReference type="RefSeq" id="XP_037163650.1">
    <property type="nucleotide sequence ID" value="XM_037309571.1"/>
</dbReference>
<comment type="caution">
    <text evidence="2">The sequence shown here is derived from an EMBL/GenBank/DDBJ whole genome shotgun (WGS) entry which is preliminary data.</text>
</comment>
<evidence type="ECO:0000313" key="2">
    <source>
        <dbReference type="EMBL" id="KAF6234249.1"/>
    </source>
</evidence>
<accession>A0A8H6FT80</accession>
<proteinExistence type="predicted"/>
<organism evidence="2 3">
    <name type="scientific">Letharia columbiana</name>
    <dbReference type="NCBI Taxonomy" id="112416"/>
    <lineage>
        <taxon>Eukaryota</taxon>
        <taxon>Fungi</taxon>
        <taxon>Dikarya</taxon>
        <taxon>Ascomycota</taxon>
        <taxon>Pezizomycotina</taxon>
        <taxon>Lecanoromycetes</taxon>
        <taxon>OSLEUM clade</taxon>
        <taxon>Lecanoromycetidae</taxon>
        <taxon>Lecanorales</taxon>
        <taxon>Lecanorineae</taxon>
        <taxon>Parmeliaceae</taxon>
        <taxon>Letharia</taxon>
    </lineage>
</organism>
<evidence type="ECO:0000313" key="3">
    <source>
        <dbReference type="Proteomes" id="UP000578531"/>
    </source>
</evidence>
<keyword evidence="3" id="KW-1185">Reference proteome</keyword>
<feature type="region of interest" description="Disordered" evidence="1">
    <location>
        <begin position="551"/>
        <end position="607"/>
    </location>
</feature>
<sequence length="607" mass="68888">MGDLNLPRPSDCDLFKDHETLAPSLQKDLQMLHSRNLRELNRPLKSLDVAYDQFKVKELHSWRLARQKPPPRDALVRASGSLDAPLAHHLSQPSHTTLSPQDDSETADPTNGCIAMLTGNLYTPSTLVFDHLHRRSEDSEGLKTLPEPVLDCHEDHTRDISESMLAKVELLHGRKVHNRILSSRGNVNKFTALPLWGPLEGVTLFLAHESNYRNADLRYRFRRICLLVLHPQRLFYEPKDSAITLLHDKIHIAASKMTGMPVREFYFRRKEWNRLVNNPFHAMVIKELGSVLNALYRSESETDVEQMTNSECKTERVDHRMDEATQKPVHSTGSTILETCLQIEPADSGLPFEVECSCIICNNSIKAGPRQILVDSNPRWTLHMNRPLYVERVRFCRTCFAQKFQQFDSNIKAMLLDRLPPSSKLPRNTRRNPSDSAVPYEAQSSTNQNCRNKRFRVPRKNPRQARNSTAQARAILQFQTQISMASPAIALSSTPNPIIVSGEAGHELLSTENDMILSSLITNDRNAPKSRKGRSDRVATSVLSDDSYLPVSKESDKRCKRKRGADGDLFQKRAKENPADDIPRMESNLKSQTELAKVKAIDSETET</sequence>
<name>A0A8H6FT80_9LECA</name>
<evidence type="ECO:0000256" key="1">
    <source>
        <dbReference type="SAM" id="MobiDB-lite"/>
    </source>
</evidence>
<feature type="compositionally biased region" description="Basic and acidic residues" evidence="1">
    <location>
        <begin position="564"/>
        <end position="584"/>
    </location>
</feature>
<dbReference type="GeneID" id="59289326"/>
<dbReference type="OrthoDB" id="5424868at2759"/>
<feature type="region of interest" description="Disordered" evidence="1">
    <location>
        <begin position="86"/>
        <end position="111"/>
    </location>
</feature>
<dbReference type="AlphaFoldDB" id="A0A8H6FT80"/>
<feature type="region of interest" description="Disordered" evidence="1">
    <location>
        <begin position="419"/>
        <end position="452"/>
    </location>
</feature>
<protein>
    <submittedName>
        <fullName evidence="2">Uncharacterized protein</fullName>
    </submittedName>
</protein>
<dbReference type="EMBL" id="JACCJC010000032">
    <property type="protein sequence ID" value="KAF6234249.1"/>
    <property type="molecule type" value="Genomic_DNA"/>
</dbReference>
<reference evidence="2 3" key="1">
    <citation type="journal article" date="2020" name="Genomics">
        <title>Complete, high-quality genomes from long-read metagenomic sequencing of two wolf lichen thalli reveals enigmatic genome architecture.</title>
        <authorList>
            <person name="McKenzie S.K."/>
            <person name="Walston R.F."/>
            <person name="Allen J.L."/>
        </authorList>
    </citation>
    <scope>NUCLEOTIDE SEQUENCE [LARGE SCALE GENOMIC DNA]</scope>
    <source>
        <strain evidence="2">WasteWater2</strain>
    </source>
</reference>
<feature type="compositionally biased region" description="Polar residues" evidence="1">
    <location>
        <begin position="91"/>
        <end position="101"/>
    </location>
</feature>
<feature type="compositionally biased region" description="Basic and acidic residues" evidence="1">
    <location>
        <begin position="596"/>
        <end position="607"/>
    </location>
</feature>
<gene>
    <name evidence="2" type="ORF">HO173_007670</name>
</gene>